<dbReference type="GO" id="GO:0018449">
    <property type="term" value="F:1-phenylethanol dehydrogenase activity"/>
    <property type="evidence" value="ECO:0007669"/>
    <property type="project" value="UniProtKB-EC"/>
</dbReference>
<keyword evidence="2 4" id="KW-0560">Oxidoreductase</keyword>
<keyword evidence="5" id="KW-1185">Reference proteome</keyword>
<gene>
    <name evidence="4" type="primary">ped</name>
    <name evidence="4" type="ORF">Pla144_06570</name>
</gene>
<dbReference type="Proteomes" id="UP000318437">
    <property type="component" value="Unassembled WGS sequence"/>
</dbReference>
<dbReference type="SUPFAM" id="SSF51735">
    <property type="entry name" value="NAD(P)-binding Rossmann-fold domains"/>
    <property type="match status" value="1"/>
</dbReference>
<dbReference type="InterPro" id="IPR036291">
    <property type="entry name" value="NAD(P)-bd_dom_sf"/>
</dbReference>
<dbReference type="PRINTS" id="PR00080">
    <property type="entry name" value="SDRFAMILY"/>
</dbReference>
<dbReference type="EC" id="1.1.1.311" evidence="4"/>
<dbReference type="NCBIfam" id="NF006120">
    <property type="entry name" value="PRK08264.1-6"/>
    <property type="match status" value="1"/>
</dbReference>
<sequence>MSYQIKDSVALVTGANRGIGKAIVEGLLDRGAAKVYAAVRKPSSADELVSEYGGRVVPIEFDLEKPESIEAAAKAASDVTLVVNNAGVLRVASPLAEDAVDALKFEMNVNVYGLIRVAQAFAPVLKKNGGGGFVQLNSVASLRSFPDFATYAASKAAAYSITQALKTMLSDDGIQVVSVHPGPIATDMASNAGLDEVAEPPSLVADAIIDALATDKFHAFPDSMAKQIGGAYESFATQVIEGSTAEA</sequence>
<evidence type="ECO:0000256" key="1">
    <source>
        <dbReference type="ARBA" id="ARBA00006484"/>
    </source>
</evidence>
<comment type="similarity">
    <text evidence="1 3">Belongs to the short-chain dehydrogenases/reductases (SDR) family.</text>
</comment>
<accession>A0A5C6D2J4</accession>
<evidence type="ECO:0000313" key="5">
    <source>
        <dbReference type="Proteomes" id="UP000318437"/>
    </source>
</evidence>
<dbReference type="InterPro" id="IPR002347">
    <property type="entry name" value="SDR_fam"/>
</dbReference>
<dbReference type="Gene3D" id="3.40.50.720">
    <property type="entry name" value="NAD(P)-binding Rossmann-like Domain"/>
    <property type="match status" value="1"/>
</dbReference>
<proteinExistence type="inferred from homology"/>
<dbReference type="PANTHER" id="PTHR43669">
    <property type="entry name" value="5-KETO-D-GLUCONATE 5-REDUCTASE"/>
    <property type="match status" value="1"/>
</dbReference>
<name>A0A5C6D2J4_9BACT</name>
<evidence type="ECO:0000256" key="3">
    <source>
        <dbReference type="RuleBase" id="RU000363"/>
    </source>
</evidence>
<reference evidence="4 5" key="1">
    <citation type="submission" date="2019-02" db="EMBL/GenBank/DDBJ databases">
        <title>Deep-cultivation of Planctomycetes and their phenomic and genomic characterization uncovers novel biology.</title>
        <authorList>
            <person name="Wiegand S."/>
            <person name="Jogler M."/>
            <person name="Boedeker C."/>
            <person name="Pinto D."/>
            <person name="Vollmers J."/>
            <person name="Rivas-Marin E."/>
            <person name="Kohn T."/>
            <person name="Peeters S.H."/>
            <person name="Heuer A."/>
            <person name="Rast P."/>
            <person name="Oberbeckmann S."/>
            <person name="Bunk B."/>
            <person name="Jeske O."/>
            <person name="Meyerdierks A."/>
            <person name="Storesund J.E."/>
            <person name="Kallscheuer N."/>
            <person name="Luecker S."/>
            <person name="Lage O.M."/>
            <person name="Pohl T."/>
            <person name="Merkel B.J."/>
            <person name="Hornburger P."/>
            <person name="Mueller R.-W."/>
            <person name="Bruemmer F."/>
            <person name="Labrenz M."/>
            <person name="Spormann A.M."/>
            <person name="Op Den Camp H."/>
            <person name="Overmann J."/>
            <person name="Amann R."/>
            <person name="Jetten M.S.M."/>
            <person name="Mascher T."/>
            <person name="Medema M.H."/>
            <person name="Devos D.P."/>
            <person name="Kaster A.-K."/>
            <person name="Ovreas L."/>
            <person name="Rohde M."/>
            <person name="Galperin M.Y."/>
            <person name="Jogler C."/>
        </authorList>
    </citation>
    <scope>NUCLEOTIDE SEQUENCE [LARGE SCALE GENOMIC DNA]</scope>
    <source>
        <strain evidence="4 5">Pla144</strain>
    </source>
</reference>
<dbReference type="PANTHER" id="PTHR43669:SF3">
    <property type="entry name" value="ALCOHOL DEHYDROGENASE, PUTATIVE (AFU_ORTHOLOGUE AFUA_3G03445)-RELATED"/>
    <property type="match status" value="1"/>
</dbReference>
<protein>
    <submittedName>
        <fullName evidence="4">(S)-1-Phenylethanol dehydrogenase</fullName>
        <ecNumber evidence="4">1.1.1.311</ecNumber>
    </submittedName>
</protein>
<organism evidence="4 5">
    <name type="scientific">Bythopirellula polymerisocia</name>
    <dbReference type="NCBI Taxonomy" id="2528003"/>
    <lineage>
        <taxon>Bacteria</taxon>
        <taxon>Pseudomonadati</taxon>
        <taxon>Planctomycetota</taxon>
        <taxon>Planctomycetia</taxon>
        <taxon>Pirellulales</taxon>
        <taxon>Lacipirellulaceae</taxon>
        <taxon>Bythopirellula</taxon>
    </lineage>
</organism>
<dbReference type="Pfam" id="PF00106">
    <property type="entry name" value="adh_short"/>
    <property type="match status" value="1"/>
</dbReference>
<dbReference type="RefSeq" id="WP_146447838.1">
    <property type="nucleotide sequence ID" value="NZ_SJPS01000001.1"/>
</dbReference>
<evidence type="ECO:0000256" key="2">
    <source>
        <dbReference type="ARBA" id="ARBA00023002"/>
    </source>
</evidence>
<dbReference type="AlphaFoldDB" id="A0A5C6D2J4"/>
<dbReference type="OrthoDB" id="7593130at2"/>
<dbReference type="EMBL" id="SJPS01000001">
    <property type="protein sequence ID" value="TWU29877.1"/>
    <property type="molecule type" value="Genomic_DNA"/>
</dbReference>
<comment type="caution">
    <text evidence="4">The sequence shown here is derived from an EMBL/GenBank/DDBJ whole genome shotgun (WGS) entry which is preliminary data.</text>
</comment>
<dbReference type="PRINTS" id="PR00081">
    <property type="entry name" value="GDHRDH"/>
</dbReference>
<evidence type="ECO:0000313" key="4">
    <source>
        <dbReference type="EMBL" id="TWU29877.1"/>
    </source>
</evidence>